<dbReference type="EMBL" id="GL433841">
    <property type="protein sequence ID" value="EFN56765.1"/>
    <property type="molecule type" value="Genomic_DNA"/>
</dbReference>
<dbReference type="InterPro" id="IPR012337">
    <property type="entry name" value="RNaseH-like_sf"/>
</dbReference>
<dbReference type="GO" id="GO:0003676">
    <property type="term" value="F:nucleic acid binding"/>
    <property type="evidence" value="ECO:0007669"/>
    <property type="project" value="InterPro"/>
</dbReference>
<dbReference type="InterPro" id="IPR036397">
    <property type="entry name" value="RNaseH_sf"/>
</dbReference>
<dbReference type="Pfam" id="PF00075">
    <property type="entry name" value="RNase_H"/>
    <property type="match status" value="1"/>
</dbReference>
<dbReference type="Proteomes" id="UP000008141">
    <property type="component" value="Unassembled WGS sequence"/>
</dbReference>
<feature type="domain" description="RNase H type-1" evidence="1">
    <location>
        <begin position="47"/>
        <end position="190"/>
    </location>
</feature>
<protein>
    <recommendedName>
        <fullName evidence="1">RNase H type-1 domain-containing protein</fullName>
    </recommendedName>
</protein>
<proteinExistence type="predicted"/>
<dbReference type="RefSeq" id="XP_005848867.1">
    <property type="nucleotide sequence ID" value="XM_005848805.1"/>
</dbReference>
<dbReference type="Gene3D" id="3.30.420.10">
    <property type="entry name" value="Ribonuclease H-like superfamily/Ribonuclease H"/>
    <property type="match status" value="1"/>
</dbReference>
<organism evidence="3">
    <name type="scientific">Chlorella variabilis</name>
    <name type="common">Green alga</name>
    <dbReference type="NCBI Taxonomy" id="554065"/>
    <lineage>
        <taxon>Eukaryota</taxon>
        <taxon>Viridiplantae</taxon>
        <taxon>Chlorophyta</taxon>
        <taxon>core chlorophytes</taxon>
        <taxon>Trebouxiophyceae</taxon>
        <taxon>Chlorellales</taxon>
        <taxon>Chlorellaceae</taxon>
        <taxon>Chlorella clade</taxon>
        <taxon>Chlorella</taxon>
    </lineage>
</organism>
<dbReference type="OrthoDB" id="520780at2759"/>
<dbReference type="PROSITE" id="PS50879">
    <property type="entry name" value="RNASE_H_1"/>
    <property type="match status" value="1"/>
</dbReference>
<evidence type="ECO:0000313" key="2">
    <source>
        <dbReference type="EMBL" id="EFN56765.1"/>
    </source>
</evidence>
<evidence type="ECO:0000313" key="3">
    <source>
        <dbReference type="Proteomes" id="UP000008141"/>
    </source>
</evidence>
<dbReference type="SUPFAM" id="SSF53098">
    <property type="entry name" value="Ribonuclease H-like"/>
    <property type="match status" value="1"/>
</dbReference>
<name>E1ZC82_CHLVA</name>
<evidence type="ECO:0000259" key="1">
    <source>
        <dbReference type="PROSITE" id="PS50879"/>
    </source>
</evidence>
<sequence length="515" mass="55719">MQPGGLQDALNFQLLTAWQPGPVLGLDVQDWINDLQQALAGQRHLRFPRGSNVYTDGSKLTSGAIGAGVITETGPGTAEQQEVKPDGHDLQLNTVPYAELVAALHGIAAAPPGAARHIFLDASTAMWLTRMALHERVRTKKHKGILTHIVAQLCSRAMMQGTTFALHKVRAHIGVLGNELADAAAKQAARAAEGDANVTFYTDAPAGTPRLGASWPRRIARPRNEDEEVSTYWLADSLPSVKKQVARVFQNRIVASTRSVMFTLLLQQREENPDAPGMQPESAAAIWTSQFTFAQRRAALLLRFNARPFREQLHGFDAARHPSALCDLCTAQVEETQAHALGGCQQPNTHALVCSRHGGTVHLLHEAIQKGVSFHTMADAEGQCQFVEPAWLLPEQQRPTTPDVLVVLGLLAASAGPPDRQQHDICMLECFHTYDANLAGRWATKRSSHDALQSMLAAPGRWRSAAQAAIGVSHSGLVTGNFMAVMHAQIGRIPAGGPQRTFTSDDAYPAEVAAR</sequence>
<dbReference type="InterPro" id="IPR002156">
    <property type="entry name" value="RNaseH_domain"/>
</dbReference>
<accession>E1ZC82</accession>
<keyword evidence="3" id="KW-1185">Reference proteome</keyword>
<dbReference type="InParanoid" id="E1ZC82"/>
<dbReference type="GeneID" id="17356191"/>
<dbReference type="GO" id="GO:0004523">
    <property type="term" value="F:RNA-DNA hybrid ribonuclease activity"/>
    <property type="evidence" value="ECO:0007669"/>
    <property type="project" value="InterPro"/>
</dbReference>
<reference evidence="2 3" key="1">
    <citation type="journal article" date="2010" name="Plant Cell">
        <title>The Chlorella variabilis NC64A genome reveals adaptation to photosymbiosis, coevolution with viruses, and cryptic sex.</title>
        <authorList>
            <person name="Blanc G."/>
            <person name="Duncan G."/>
            <person name="Agarkova I."/>
            <person name="Borodovsky M."/>
            <person name="Gurnon J."/>
            <person name="Kuo A."/>
            <person name="Lindquist E."/>
            <person name="Lucas S."/>
            <person name="Pangilinan J."/>
            <person name="Polle J."/>
            <person name="Salamov A."/>
            <person name="Terry A."/>
            <person name="Yamada T."/>
            <person name="Dunigan D.D."/>
            <person name="Grigoriev I.V."/>
            <person name="Claverie J.M."/>
            <person name="Van Etten J.L."/>
        </authorList>
    </citation>
    <scope>NUCLEOTIDE SEQUENCE [LARGE SCALE GENOMIC DNA]</scope>
    <source>
        <strain evidence="2 3">NC64A</strain>
    </source>
</reference>
<gene>
    <name evidence="2" type="ORF">CHLNCDRAFT_144235</name>
</gene>
<dbReference type="KEGG" id="cvr:CHLNCDRAFT_144235"/>
<dbReference type="AlphaFoldDB" id="E1ZC82"/>